<evidence type="ECO:0000313" key="4">
    <source>
        <dbReference type="EMBL" id="ETW05400.1"/>
    </source>
</evidence>
<evidence type="ECO:0008006" key="5">
    <source>
        <dbReference type="Google" id="ProtNLM"/>
    </source>
</evidence>
<sequence length="359" mass="38012">MAFAAAAVVASLAWNANTAASMEFPQLVVSQEKRSALRPTLPPRPDYVQASGRSSTRRQFYLAPYSGAGWSTCLEQQCQAAYGDCVNFFGGDGCLCYPGLLWCASRRCDVDSVTDVYNACTLALLAFNSTSAAPRCALSCSSAVYPIRSWNNWTFNDVGAVNVPMKFTVTAALEIDALGTLDVAGAAFELADAVAQVVNVPNITLENVTLSSVVATAENVSLVQVVVACPSPEAMNATMVTLEPMVSAPGSTALGAALVDFNILFNASQLQIQSVQEAVVMLLPPQQVLPTSTPIPHTTTRESQPPPQPIEPRGRLALPVAAIVGIMFGAAALIVIAISFACWWRRRNGVHSGYVLHGI</sequence>
<feature type="signal peptide" evidence="3">
    <location>
        <begin position="1"/>
        <end position="21"/>
    </location>
</feature>
<feature type="compositionally biased region" description="Polar residues" evidence="1">
    <location>
        <begin position="292"/>
        <end position="303"/>
    </location>
</feature>
<keyword evidence="2" id="KW-0472">Membrane</keyword>
<reference evidence="4" key="1">
    <citation type="submission" date="2013-12" db="EMBL/GenBank/DDBJ databases">
        <title>The Genome Sequence of Aphanomyces invadans NJM9701.</title>
        <authorList>
            <consortium name="The Broad Institute Genomics Platform"/>
            <person name="Russ C."/>
            <person name="Tyler B."/>
            <person name="van West P."/>
            <person name="Dieguez-Uribeondo J."/>
            <person name="Young S.K."/>
            <person name="Zeng Q."/>
            <person name="Gargeya S."/>
            <person name="Fitzgerald M."/>
            <person name="Abouelleil A."/>
            <person name="Alvarado L."/>
            <person name="Chapman S.B."/>
            <person name="Gainer-Dewar J."/>
            <person name="Goldberg J."/>
            <person name="Griggs A."/>
            <person name="Gujja S."/>
            <person name="Hansen M."/>
            <person name="Howarth C."/>
            <person name="Imamovic A."/>
            <person name="Ireland A."/>
            <person name="Larimer J."/>
            <person name="McCowan C."/>
            <person name="Murphy C."/>
            <person name="Pearson M."/>
            <person name="Poon T.W."/>
            <person name="Priest M."/>
            <person name="Roberts A."/>
            <person name="Saif S."/>
            <person name="Shea T."/>
            <person name="Sykes S."/>
            <person name="Wortman J."/>
            <person name="Nusbaum C."/>
            <person name="Birren B."/>
        </authorList>
    </citation>
    <scope>NUCLEOTIDE SEQUENCE [LARGE SCALE GENOMIC DNA]</scope>
    <source>
        <strain evidence="4">NJM9701</strain>
    </source>
</reference>
<keyword evidence="2" id="KW-1133">Transmembrane helix</keyword>
<dbReference type="EMBL" id="KI913956">
    <property type="protein sequence ID" value="ETW05400.1"/>
    <property type="molecule type" value="Genomic_DNA"/>
</dbReference>
<name>A0A024UGW1_9STRA</name>
<feature type="transmembrane region" description="Helical" evidence="2">
    <location>
        <begin position="316"/>
        <end position="344"/>
    </location>
</feature>
<organism evidence="4">
    <name type="scientific">Aphanomyces invadans</name>
    <dbReference type="NCBI Taxonomy" id="157072"/>
    <lineage>
        <taxon>Eukaryota</taxon>
        <taxon>Sar</taxon>
        <taxon>Stramenopiles</taxon>
        <taxon>Oomycota</taxon>
        <taxon>Saprolegniomycetes</taxon>
        <taxon>Saprolegniales</taxon>
        <taxon>Verrucalvaceae</taxon>
        <taxon>Aphanomyces</taxon>
    </lineage>
</organism>
<keyword evidence="3" id="KW-0732">Signal</keyword>
<feature type="region of interest" description="Disordered" evidence="1">
    <location>
        <begin position="292"/>
        <end position="311"/>
    </location>
</feature>
<dbReference type="VEuPathDB" id="FungiDB:H310_03171"/>
<dbReference type="AlphaFoldDB" id="A0A024UGW1"/>
<proteinExistence type="predicted"/>
<keyword evidence="2" id="KW-0812">Transmembrane</keyword>
<feature type="chain" id="PRO_5001538145" description="Extracellular membrane protein CFEM domain-containing protein" evidence="3">
    <location>
        <begin position="22"/>
        <end position="359"/>
    </location>
</feature>
<protein>
    <recommendedName>
        <fullName evidence="5">Extracellular membrane protein CFEM domain-containing protein</fullName>
    </recommendedName>
</protein>
<evidence type="ECO:0000256" key="1">
    <source>
        <dbReference type="SAM" id="MobiDB-lite"/>
    </source>
</evidence>
<dbReference type="RefSeq" id="XP_008865177.1">
    <property type="nucleotide sequence ID" value="XM_008866955.1"/>
</dbReference>
<dbReference type="OrthoDB" id="78106at2759"/>
<accession>A0A024UGW1</accession>
<gene>
    <name evidence="4" type="ORF">H310_03171</name>
</gene>
<dbReference type="GeneID" id="20080221"/>
<evidence type="ECO:0000256" key="2">
    <source>
        <dbReference type="SAM" id="Phobius"/>
    </source>
</evidence>
<evidence type="ECO:0000256" key="3">
    <source>
        <dbReference type="SAM" id="SignalP"/>
    </source>
</evidence>